<evidence type="ECO:0000313" key="3">
    <source>
        <dbReference type="Proteomes" id="UP001642409"/>
    </source>
</evidence>
<dbReference type="AlphaFoldDB" id="A0AA86NL05"/>
<sequence length="478" mass="55710">MQIDPNRQILDCSYQNIKSLLIKQQYPNILAIILTGNQIEDLAFTSYFPNLQLLCIDFCALDNFFGLYNLQHLKYIIARGNNIADLAYLPDLPSLECLDLGNNTQIIKYINKQINTIIFSRMKIDCLQLFEKIHLKETVNLAHNGTIQINGVIVYSQIDQNYLYLKTSDEVEINYSIFDVVESSHIKQIQNGNSCEISVKLNLENLQQYPTDKFLQPQHKYLIQDAENQIQYAKHYKIILIEYKHEYGLICVHNNTFIDFEEQISKTQLNDQALLSTVRLNNTQPRISDQLFTQPLKKANWFASKYNISKIIKLVQQHLQSYVQTTLSIQRTYELIQIAIRQYNRETGSPKILSVLIDQMTIPINIEYEQVAFSTHLEVDNTFFQKLIYVQINDNYIITEPVQAHSQPTSILLNVDQDICFADMQNQQLTLKHNIYQFYLNKQLIYEGENNYVHVSASGLYQCVVDDIRSNVINVIYE</sequence>
<dbReference type="Proteomes" id="UP001642409">
    <property type="component" value="Unassembled WGS sequence"/>
</dbReference>
<dbReference type="EMBL" id="CATOUU010000209">
    <property type="protein sequence ID" value="CAI9921015.1"/>
    <property type="molecule type" value="Genomic_DNA"/>
</dbReference>
<protein>
    <submittedName>
        <fullName evidence="1">Leucine-rich repeat domain superfamily</fullName>
    </submittedName>
    <submittedName>
        <fullName evidence="2">Leucine-rich_repeat domain superfamily</fullName>
    </submittedName>
</protein>
<dbReference type="EMBL" id="CAXDID020000572">
    <property type="protein sequence ID" value="CAL6103863.1"/>
    <property type="molecule type" value="Genomic_DNA"/>
</dbReference>
<evidence type="ECO:0000313" key="2">
    <source>
        <dbReference type="EMBL" id="CAL6103863.1"/>
    </source>
</evidence>
<dbReference type="InterPro" id="IPR032675">
    <property type="entry name" value="LRR_dom_sf"/>
</dbReference>
<organism evidence="1">
    <name type="scientific">Hexamita inflata</name>
    <dbReference type="NCBI Taxonomy" id="28002"/>
    <lineage>
        <taxon>Eukaryota</taxon>
        <taxon>Metamonada</taxon>
        <taxon>Diplomonadida</taxon>
        <taxon>Hexamitidae</taxon>
        <taxon>Hexamitinae</taxon>
        <taxon>Hexamita</taxon>
    </lineage>
</organism>
<accession>A0AA86NL05</accession>
<keyword evidence="3" id="KW-1185">Reference proteome</keyword>
<gene>
    <name evidence="2" type="ORF">HINF_LOCUS72350</name>
    <name evidence="1" type="ORF">HINF_LOCUS8660</name>
</gene>
<comment type="caution">
    <text evidence="1">The sequence shown here is derived from an EMBL/GenBank/DDBJ whole genome shotgun (WGS) entry which is preliminary data.</text>
</comment>
<evidence type="ECO:0000313" key="1">
    <source>
        <dbReference type="EMBL" id="CAI9921015.1"/>
    </source>
</evidence>
<proteinExistence type="predicted"/>
<dbReference type="Gene3D" id="3.80.10.10">
    <property type="entry name" value="Ribonuclease Inhibitor"/>
    <property type="match status" value="1"/>
</dbReference>
<dbReference type="SUPFAM" id="SSF52058">
    <property type="entry name" value="L domain-like"/>
    <property type="match status" value="1"/>
</dbReference>
<reference evidence="2 3" key="2">
    <citation type="submission" date="2024-07" db="EMBL/GenBank/DDBJ databases">
        <authorList>
            <person name="Akdeniz Z."/>
        </authorList>
    </citation>
    <scope>NUCLEOTIDE SEQUENCE [LARGE SCALE GENOMIC DNA]</scope>
</reference>
<reference evidence="1" key="1">
    <citation type="submission" date="2023-06" db="EMBL/GenBank/DDBJ databases">
        <authorList>
            <person name="Kurt Z."/>
        </authorList>
    </citation>
    <scope>NUCLEOTIDE SEQUENCE</scope>
</reference>
<name>A0AA86NL05_9EUKA</name>